<name>A0A016XFC7_9BURK</name>
<dbReference type="RefSeq" id="WP_197026491.1">
    <property type="nucleotide sequence ID" value="NZ_JEMG01000001.1"/>
</dbReference>
<dbReference type="Gene3D" id="3.40.190.10">
    <property type="entry name" value="Periplasmic binding protein-like II"/>
    <property type="match status" value="1"/>
</dbReference>
<dbReference type="InterPro" id="IPR005064">
    <property type="entry name" value="BUG"/>
</dbReference>
<protein>
    <recommendedName>
        <fullName evidence="4">Tripartite tricarboxylate transporter substrate binding protein</fullName>
    </recommendedName>
</protein>
<evidence type="ECO:0000313" key="3">
    <source>
        <dbReference type="Proteomes" id="UP000023268"/>
    </source>
</evidence>
<proteinExistence type="inferred from homology"/>
<dbReference type="Proteomes" id="UP000023268">
    <property type="component" value="Unassembled WGS sequence"/>
</dbReference>
<evidence type="ECO:0000313" key="2">
    <source>
        <dbReference type="EMBL" id="EYC50277.1"/>
    </source>
</evidence>
<dbReference type="PANTHER" id="PTHR42928">
    <property type="entry name" value="TRICARBOXYLATE-BINDING PROTEIN"/>
    <property type="match status" value="1"/>
</dbReference>
<dbReference type="eggNOG" id="COG3181">
    <property type="taxonomic scope" value="Bacteria"/>
</dbReference>
<dbReference type="AlphaFoldDB" id="A0A016XFC7"/>
<dbReference type="Pfam" id="PF03401">
    <property type="entry name" value="TctC"/>
    <property type="match status" value="1"/>
</dbReference>
<dbReference type="SUPFAM" id="SSF53850">
    <property type="entry name" value="Periplasmic binding protein-like II"/>
    <property type="match status" value="1"/>
</dbReference>
<dbReference type="PANTHER" id="PTHR42928:SF5">
    <property type="entry name" value="BLR1237 PROTEIN"/>
    <property type="match status" value="1"/>
</dbReference>
<accession>A0A016XFC7</accession>
<organism evidence="2 3">
    <name type="scientific">Hylemonella gracilis str. Niagara R</name>
    <dbReference type="NCBI Taxonomy" id="1458275"/>
    <lineage>
        <taxon>Bacteria</taxon>
        <taxon>Pseudomonadati</taxon>
        <taxon>Pseudomonadota</taxon>
        <taxon>Betaproteobacteria</taxon>
        <taxon>Burkholderiales</taxon>
        <taxon>Comamonadaceae</taxon>
        <taxon>Hylemonella</taxon>
    </lineage>
</organism>
<dbReference type="EMBL" id="JEMG01000001">
    <property type="protein sequence ID" value="EYC50277.1"/>
    <property type="molecule type" value="Genomic_DNA"/>
</dbReference>
<dbReference type="InterPro" id="IPR042100">
    <property type="entry name" value="Bug_dom1"/>
</dbReference>
<dbReference type="Gene3D" id="3.40.190.150">
    <property type="entry name" value="Bordetella uptake gene, domain 1"/>
    <property type="match status" value="1"/>
</dbReference>
<dbReference type="PIRSF" id="PIRSF017082">
    <property type="entry name" value="YflP"/>
    <property type="match status" value="1"/>
</dbReference>
<sequence>MHASRSLDRSHAAPHAARRAAGVVCALTALLLSLAVPATALAQAAWPSRPITLVVPFPPGGSADTIGRLIGKRLSDELGQPVVIDNRPGAGTAVGAGYVAKAPADGYTLLVSSGSTFTANPAIRSNLPYDSVKSFDPIAIVGRIPLILLANKDEPVSTVQQFVAALKAQPEKYTYASFGSGTTSHFTAEIVLHAVGAQALHVPYKGSAPAMTDLIGGQVPFSFDTVTAAIPQVKAGKVKAIAVTSAKRSSQLPDVPTFAEAGYPQINADTWIMLVAPKGTPAPVIGKLEKTIGKILATNEAKAALLAQGAEPAFAGAAASVAQIAKEMPLMREVALRAKIQAD</sequence>
<evidence type="ECO:0008006" key="4">
    <source>
        <dbReference type="Google" id="ProtNLM"/>
    </source>
</evidence>
<dbReference type="STRING" id="1458275.AZ34_03750"/>
<dbReference type="CDD" id="cd13578">
    <property type="entry name" value="PBP2_Bug27"/>
    <property type="match status" value="1"/>
</dbReference>
<comment type="similarity">
    <text evidence="1">Belongs to the UPF0065 (bug) family.</text>
</comment>
<comment type="caution">
    <text evidence="2">The sequence shown here is derived from an EMBL/GenBank/DDBJ whole genome shotgun (WGS) entry which is preliminary data.</text>
</comment>
<gene>
    <name evidence="2" type="ORF">AZ34_03750</name>
</gene>
<reference evidence="2 3" key="1">
    <citation type="submission" date="2014-02" db="EMBL/GenBank/DDBJ databases">
        <title>Draft Genome of Hylemonella gracilis isolated from the Niagara River.</title>
        <authorList>
            <person name="Pawlowski D.R."/>
            <person name="Koudelka G.B."/>
        </authorList>
    </citation>
    <scope>NUCLEOTIDE SEQUENCE [LARGE SCALE GENOMIC DNA]</scope>
    <source>
        <strain evidence="2 3">Niagara R</strain>
    </source>
</reference>
<evidence type="ECO:0000256" key="1">
    <source>
        <dbReference type="ARBA" id="ARBA00006987"/>
    </source>
</evidence>